<dbReference type="GO" id="GO:0001228">
    <property type="term" value="F:DNA-binding transcription activator activity, RNA polymerase II-specific"/>
    <property type="evidence" value="ECO:0007669"/>
    <property type="project" value="TreeGrafter"/>
</dbReference>
<dbReference type="GO" id="GO:0005634">
    <property type="term" value="C:nucleus"/>
    <property type="evidence" value="ECO:0007669"/>
    <property type="project" value="UniProtKB-UniRule"/>
</dbReference>
<dbReference type="InterPro" id="IPR050140">
    <property type="entry name" value="SRY-related_HMG-box_TF-like"/>
</dbReference>
<evidence type="ECO:0000256" key="4">
    <source>
        <dbReference type="SAM" id="MobiDB-lite"/>
    </source>
</evidence>
<reference evidence="6" key="1">
    <citation type="submission" date="2023-11" db="EMBL/GenBank/DDBJ databases">
        <authorList>
            <person name="De Vega J J."/>
            <person name="De Vega J J."/>
        </authorList>
    </citation>
    <scope>NUCLEOTIDE SEQUENCE</scope>
</reference>
<dbReference type="PROSITE" id="PS50118">
    <property type="entry name" value="HMG_BOX_2"/>
    <property type="match status" value="1"/>
</dbReference>
<dbReference type="SMART" id="SM00398">
    <property type="entry name" value="HMG"/>
    <property type="match status" value="1"/>
</dbReference>
<accession>A0AAD2JZ45</accession>
<sequence length="231" mass="26003">MTVQPPRPPNAYLLFRRQERTLPQYEGQTECQISRATGAVWRSMLPEQRAPWIARAREVAIQHAQTFPGYRYMPSTRKRRKRKTAAGPHPASESSGFTTEDALATSELWSTAAAASMITGSPVLSPEQWMAYPSQSLYHPYLQPSIALSDPSIRENELTQLKAWAAQEQEDVDFSRFASRDSTTDADSHAQSELLDFRSLCDWDTDYLHHQDALDAGLLSCSGLDRVQDQA</sequence>
<proteinExistence type="predicted"/>
<dbReference type="GO" id="GO:0030154">
    <property type="term" value="P:cell differentiation"/>
    <property type="evidence" value="ECO:0007669"/>
    <property type="project" value="TreeGrafter"/>
</dbReference>
<dbReference type="Gene3D" id="1.10.30.10">
    <property type="entry name" value="High mobility group box domain"/>
    <property type="match status" value="1"/>
</dbReference>
<dbReference type="Pfam" id="PF00505">
    <property type="entry name" value="HMG_box"/>
    <property type="match status" value="1"/>
</dbReference>
<dbReference type="InterPro" id="IPR009071">
    <property type="entry name" value="HMG_box_dom"/>
</dbReference>
<dbReference type="SUPFAM" id="SSF47095">
    <property type="entry name" value="HMG-box"/>
    <property type="match status" value="1"/>
</dbReference>
<dbReference type="AlphaFoldDB" id="A0AAD2JZ45"/>
<dbReference type="InterPro" id="IPR036910">
    <property type="entry name" value="HMG_box_dom_sf"/>
</dbReference>
<keyword evidence="1 3" id="KW-0238">DNA-binding</keyword>
<feature type="DNA-binding region" description="HMG box" evidence="3">
    <location>
        <begin position="5"/>
        <end position="71"/>
    </location>
</feature>
<protein>
    <recommendedName>
        <fullName evidence="5">HMG box domain-containing protein</fullName>
    </recommendedName>
</protein>
<comment type="caution">
    <text evidence="6">The sequence shown here is derived from an EMBL/GenBank/DDBJ whole genome shotgun (WGS) entry which is preliminary data.</text>
</comment>
<name>A0AAD2JZ45_9AGAR</name>
<dbReference type="Proteomes" id="UP001295794">
    <property type="component" value="Unassembled WGS sequence"/>
</dbReference>
<dbReference type="CDD" id="cd01389">
    <property type="entry name" value="HMG-box_ROX1-like"/>
    <property type="match status" value="1"/>
</dbReference>
<keyword evidence="2" id="KW-0804">Transcription</keyword>
<keyword evidence="7" id="KW-1185">Reference proteome</keyword>
<feature type="region of interest" description="Disordered" evidence="4">
    <location>
        <begin position="73"/>
        <end position="99"/>
    </location>
</feature>
<evidence type="ECO:0000313" key="6">
    <source>
        <dbReference type="EMBL" id="CAK5269950.1"/>
    </source>
</evidence>
<evidence type="ECO:0000256" key="1">
    <source>
        <dbReference type="ARBA" id="ARBA00023125"/>
    </source>
</evidence>
<evidence type="ECO:0000256" key="3">
    <source>
        <dbReference type="PROSITE-ProRule" id="PRU00267"/>
    </source>
</evidence>
<gene>
    <name evidence="6" type="ORF">MYCIT1_LOCUS14059</name>
</gene>
<organism evidence="6 7">
    <name type="scientific">Mycena citricolor</name>
    <dbReference type="NCBI Taxonomy" id="2018698"/>
    <lineage>
        <taxon>Eukaryota</taxon>
        <taxon>Fungi</taxon>
        <taxon>Dikarya</taxon>
        <taxon>Basidiomycota</taxon>
        <taxon>Agaricomycotina</taxon>
        <taxon>Agaricomycetes</taxon>
        <taxon>Agaricomycetidae</taxon>
        <taxon>Agaricales</taxon>
        <taxon>Marasmiineae</taxon>
        <taxon>Mycenaceae</taxon>
        <taxon>Mycena</taxon>
    </lineage>
</organism>
<evidence type="ECO:0000313" key="7">
    <source>
        <dbReference type="Proteomes" id="UP001295794"/>
    </source>
</evidence>
<evidence type="ECO:0000256" key="2">
    <source>
        <dbReference type="ARBA" id="ARBA00023163"/>
    </source>
</evidence>
<evidence type="ECO:0000259" key="5">
    <source>
        <dbReference type="PROSITE" id="PS50118"/>
    </source>
</evidence>
<keyword evidence="3" id="KW-0539">Nucleus</keyword>
<dbReference type="PANTHER" id="PTHR10270:SF161">
    <property type="entry name" value="SEX-DETERMINING REGION Y PROTEIN"/>
    <property type="match status" value="1"/>
</dbReference>
<dbReference type="GO" id="GO:0000978">
    <property type="term" value="F:RNA polymerase II cis-regulatory region sequence-specific DNA binding"/>
    <property type="evidence" value="ECO:0007669"/>
    <property type="project" value="TreeGrafter"/>
</dbReference>
<dbReference type="EMBL" id="CAVNYO010000158">
    <property type="protein sequence ID" value="CAK5269950.1"/>
    <property type="molecule type" value="Genomic_DNA"/>
</dbReference>
<dbReference type="PANTHER" id="PTHR10270">
    <property type="entry name" value="SOX TRANSCRIPTION FACTOR"/>
    <property type="match status" value="1"/>
</dbReference>
<feature type="domain" description="HMG box" evidence="5">
    <location>
        <begin position="5"/>
        <end position="71"/>
    </location>
</feature>